<sequence length="549" mass="61609">MNQAITYHHDMGMILFNLVGLALEPGHDYTTRSEDEVHLSLAAIESRVEIGKAGSYSQLVLKTNDTEQLLCTLVHGTIFQQCLDLKLMAGEEVTFSVQGSCGVYITGYSYRNPLEPTADIRERVETTQETSDVTYEDELCIKTEPGEDEAEEERVDDPAKESCKMDATNITADTDMEEGSDSDRLPLAQDQNTDGEIQQTSSVDPQQNTEKLNDEVLPKIELELKEASLPGPSRTTALLKNLIKRKTTDVHTGENGSSLQKMNYSDSKTQEETNRIVTTDITSKASTVPLGAKVGGPSTNSDSGSGGAKTTQRTRGMETPAVLIPSSQSSPGSNPSSTPDEKYTCPLCLEAFPGKDTLLVHEQKHAQEGKMFGCRYCHMVFLQKGNRNIHERIHSAMRHNFRAAFKNQGDYREKSRRPSLDEVMKESKTETPKSPAGSSAHEKNKPTPSHRKDRLEAKSMLRSRPYPHYSGLGLRAQQPVEVKNYSCQFCEKPFKRNYDRNRHERIHTGQKPYECSYCDQAFSRREHCKKHEFTHLRSRPCDDDDDDDE</sequence>
<keyword evidence="5 9" id="KW-0863">Zinc-finger</keyword>
<feature type="compositionally biased region" description="Polar residues" evidence="10">
    <location>
        <begin position="297"/>
        <end position="314"/>
    </location>
</feature>
<evidence type="ECO:0000256" key="7">
    <source>
        <dbReference type="ARBA" id="ARBA00023125"/>
    </source>
</evidence>
<keyword evidence="4" id="KW-0677">Repeat</keyword>
<dbReference type="InterPro" id="IPR050589">
    <property type="entry name" value="Ikaros_C2H2-ZF"/>
</dbReference>
<comment type="similarity">
    <text evidence="2">Belongs to the histone deacetylase HD2 family.</text>
</comment>
<dbReference type="SUPFAM" id="SSF57667">
    <property type="entry name" value="beta-beta-alpha zinc fingers"/>
    <property type="match status" value="2"/>
</dbReference>
<dbReference type="Pfam" id="PF00096">
    <property type="entry name" value="zf-C2H2"/>
    <property type="match status" value="1"/>
</dbReference>
<protein>
    <submittedName>
        <fullName evidence="12">Zinc finger protein</fullName>
    </submittedName>
</protein>
<feature type="region of interest" description="Disordered" evidence="10">
    <location>
        <begin position="124"/>
        <end position="188"/>
    </location>
</feature>
<accession>A0A2G8KVA3</accession>
<evidence type="ECO:0000313" key="13">
    <source>
        <dbReference type="Proteomes" id="UP000230750"/>
    </source>
</evidence>
<dbReference type="GO" id="GO:0006357">
    <property type="term" value="P:regulation of transcription by RNA polymerase II"/>
    <property type="evidence" value="ECO:0007669"/>
    <property type="project" value="TreeGrafter"/>
</dbReference>
<feature type="compositionally biased region" description="Basic and acidic residues" evidence="10">
    <location>
        <begin position="409"/>
        <end position="431"/>
    </location>
</feature>
<dbReference type="PANTHER" id="PTHR24404">
    <property type="entry name" value="ZINC FINGER PROTEIN"/>
    <property type="match status" value="1"/>
</dbReference>
<feature type="region of interest" description="Disordered" evidence="10">
    <location>
        <begin position="288"/>
        <end position="341"/>
    </location>
</feature>
<proteinExistence type="inferred from homology"/>
<feature type="region of interest" description="Disordered" evidence="10">
    <location>
        <begin position="407"/>
        <end position="454"/>
    </location>
</feature>
<evidence type="ECO:0000313" key="12">
    <source>
        <dbReference type="EMBL" id="PIK51892.1"/>
    </source>
</evidence>
<keyword evidence="7" id="KW-0238">DNA-binding</keyword>
<keyword evidence="3" id="KW-0479">Metal-binding</keyword>
<dbReference type="Gene3D" id="3.30.160.60">
    <property type="entry name" value="Classic Zinc Finger"/>
    <property type="match status" value="3"/>
</dbReference>
<evidence type="ECO:0000256" key="4">
    <source>
        <dbReference type="ARBA" id="ARBA00022737"/>
    </source>
</evidence>
<dbReference type="Proteomes" id="UP000230750">
    <property type="component" value="Unassembled WGS sequence"/>
</dbReference>
<dbReference type="GO" id="GO:0003700">
    <property type="term" value="F:DNA-binding transcription factor activity"/>
    <property type="evidence" value="ECO:0007669"/>
    <property type="project" value="TreeGrafter"/>
</dbReference>
<feature type="domain" description="C2H2-type" evidence="11">
    <location>
        <begin position="513"/>
        <end position="540"/>
    </location>
</feature>
<dbReference type="PANTHER" id="PTHR24404:SF114">
    <property type="entry name" value="KLUMPFUSS, ISOFORM B-RELATED"/>
    <property type="match status" value="1"/>
</dbReference>
<keyword evidence="8" id="KW-0539">Nucleus</keyword>
<evidence type="ECO:0000256" key="5">
    <source>
        <dbReference type="ARBA" id="ARBA00022771"/>
    </source>
</evidence>
<dbReference type="Gene3D" id="2.60.120.340">
    <property type="entry name" value="Nucleoplasmin core domain"/>
    <property type="match status" value="1"/>
</dbReference>
<evidence type="ECO:0000256" key="6">
    <source>
        <dbReference type="ARBA" id="ARBA00022833"/>
    </source>
</evidence>
<feature type="compositionally biased region" description="Polar residues" evidence="10">
    <location>
        <begin position="254"/>
        <end position="267"/>
    </location>
</feature>
<reference evidence="12 13" key="1">
    <citation type="journal article" date="2017" name="PLoS Biol.">
        <title>The sea cucumber genome provides insights into morphological evolution and visceral regeneration.</title>
        <authorList>
            <person name="Zhang X."/>
            <person name="Sun L."/>
            <person name="Yuan J."/>
            <person name="Sun Y."/>
            <person name="Gao Y."/>
            <person name="Zhang L."/>
            <person name="Li S."/>
            <person name="Dai H."/>
            <person name="Hamel J.F."/>
            <person name="Liu C."/>
            <person name="Yu Y."/>
            <person name="Liu S."/>
            <person name="Lin W."/>
            <person name="Guo K."/>
            <person name="Jin S."/>
            <person name="Xu P."/>
            <person name="Storey K.B."/>
            <person name="Huan P."/>
            <person name="Zhang T."/>
            <person name="Zhou Y."/>
            <person name="Zhang J."/>
            <person name="Lin C."/>
            <person name="Li X."/>
            <person name="Xing L."/>
            <person name="Huo D."/>
            <person name="Sun M."/>
            <person name="Wang L."/>
            <person name="Mercier A."/>
            <person name="Li F."/>
            <person name="Yang H."/>
            <person name="Xiang J."/>
        </authorList>
    </citation>
    <scope>NUCLEOTIDE SEQUENCE [LARGE SCALE GENOMIC DNA]</scope>
    <source>
        <strain evidence="12">Shaxun</strain>
        <tissue evidence="12">Muscle</tissue>
    </source>
</reference>
<feature type="domain" description="C2H2-type" evidence="11">
    <location>
        <begin position="372"/>
        <end position="399"/>
    </location>
</feature>
<evidence type="ECO:0000256" key="1">
    <source>
        <dbReference type="ARBA" id="ARBA00004123"/>
    </source>
</evidence>
<dbReference type="InterPro" id="IPR013087">
    <property type="entry name" value="Znf_C2H2_type"/>
</dbReference>
<dbReference type="InterPro" id="IPR036236">
    <property type="entry name" value="Znf_C2H2_sf"/>
</dbReference>
<comment type="subcellular location">
    <subcellularLocation>
        <location evidence="1">Nucleus</location>
    </subcellularLocation>
</comment>
<comment type="caution">
    <text evidence="12">The sequence shown here is derived from an EMBL/GenBank/DDBJ whole genome shotgun (WGS) entry which is preliminary data.</text>
</comment>
<dbReference type="InterPro" id="IPR041232">
    <property type="entry name" value="NPL"/>
</dbReference>
<evidence type="ECO:0000256" key="8">
    <source>
        <dbReference type="ARBA" id="ARBA00023242"/>
    </source>
</evidence>
<dbReference type="EMBL" id="MRZV01000351">
    <property type="protein sequence ID" value="PIK51892.1"/>
    <property type="molecule type" value="Genomic_DNA"/>
</dbReference>
<gene>
    <name evidence="12" type="ORF">BSL78_11191</name>
</gene>
<name>A0A2G8KVA3_STIJA</name>
<evidence type="ECO:0000256" key="10">
    <source>
        <dbReference type="SAM" id="MobiDB-lite"/>
    </source>
</evidence>
<dbReference type="GO" id="GO:0000978">
    <property type="term" value="F:RNA polymerase II cis-regulatory region sequence-specific DNA binding"/>
    <property type="evidence" value="ECO:0007669"/>
    <property type="project" value="TreeGrafter"/>
</dbReference>
<dbReference type="PROSITE" id="PS50157">
    <property type="entry name" value="ZINC_FINGER_C2H2_2"/>
    <property type="match status" value="4"/>
</dbReference>
<evidence type="ECO:0000256" key="9">
    <source>
        <dbReference type="PROSITE-ProRule" id="PRU00042"/>
    </source>
</evidence>
<dbReference type="AlphaFoldDB" id="A0A2G8KVA3"/>
<keyword evidence="13" id="KW-1185">Reference proteome</keyword>
<feature type="compositionally biased region" description="Low complexity" evidence="10">
    <location>
        <begin position="325"/>
        <end position="338"/>
    </location>
</feature>
<feature type="domain" description="C2H2-type" evidence="11">
    <location>
        <begin position="485"/>
        <end position="512"/>
    </location>
</feature>
<organism evidence="12 13">
    <name type="scientific">Stichopus japonicus</name>
    <name type="common">Sea cucumber</name>
    <dbReference type="NCBI Taxonomy" id="307972"/>
    <lineage>
        <taxon>Eukaryota</taxon>
        <taxon>Metazoa</taxon>
        <taxon>Echinodermata</taxon>
        <taxon>Eleutherozoa</taxon>
        <taxon>Echinozoa</taxon>
        <taxon>Holothuroidea</taxon>
        <taxon>Aspidochirotacea</taxon>
        <taxon>Aspidochirotida</taxon>
        <taxon>Stichopodidae</taxon>
        <taxon>Apostichopus</taxon>
    </lineage>
</organism>
<dbReference type="SMART" id="SM00355">
    <property type="entry name" value="ZnF_C2H2"/>
    <property type="match status" value="4"/>
</dbReference>
<dbReference type="GO" id="GO:0005634">
    <property type="term" value="C:nucleus"/>
    <property type="evidence" value="ECO:0007669"/>
    <property type="project" value="UniProtKB-SubCell"/>
</dbReference>
<evidence type="ECO:0000256" key="3">
    <source>
        <dbReference type="ARBA" id="ARBA00022723"/>
    </source>
</evidence>
<evidence type="ECO:0000259" key="11">
    <source>
        <dbReference type="PROSITE" id="PS50157"/>
    </source>
</evidence>
<dbReference type="STRING" id="307972.A0A2G8KVA3"/>
<evidence type="ECO:0000256" key="2">
    <source>
        <dbReference type="ARBA" id="ARBA00006673"/>
    </source>
</evidence>
<feature type="domain" description="C2H2-type" evidence="11">
    <location>
        <begin position="343"/>
        <end position="370"/>
    </location>
</feature>
<dbReference type="Pfam" id="PF17800">
    <property type="entry name" value="NPL"/>
    <property type="match status" value="1"/>
</dbReference>
<feature type="compositionally biased region" description="Acidic residues" evidence="10">
    <location>
        <begin position="146"/>
        <end position="155"/>
    </location>
</feature>
<feature type="region of interest" description="Disordered" evidence="10">
    <location>
        <begin position="249"/>
        <end position="274"/>
    </location>
</feature>
<keyword evidence="6" id="KW-0862">Zinc</keyword>
<dbReference type="OrthoDB" id="8922241at2759"/>
<dbReference type="GO" id="GO:0008270">
    <property type="term" value="F:zinc ion binding"/>
    <property type="evidence" value="ECO:0007669"/>
    <property type="project" value="UniProtKB-KW"/>
</dbReference>
<dbReference type="PROSITE" id="PS00028">
    <property type="entry name" value="ZINC_FINGER_C2H2_1"/>
    <property type="match status" value="4"/>
</dbReference>